<proteinExistence type="predicted"/>
<evidence type="ECO:0000313" key="8">
    <source>
        <dbReference type="Proteomes" id="UP000254707"/>
    </source>
</evidence>
<name>A0A380HJV5_STASA</name>
<feature type="transmembrane region" description="Helical" evidence="6">
    <location>
        <begin position="109"/>
        <end position="130"/>
    </location>
</feature>
<feature type="transmembrane region" description="Helical" evidence="6">
    <location>
        <begin position="172"/>
        <end position="190"/>
    </location>
</feature>
<dbReference type="GO" id="GO:0015171">
    <property type="term" value="F:amino acid transmembrane transporter activity"/>
    <property type="evidence" value="ECO:0007669"/>
    <property type="project" value="TreeGrafter"/>
</dbReference>
<evidence type="ECO:0000256" key="4">
    <source>
        <dbReference type="ARBA" id="ARBA00022989"/>
    </source>
</evidence>
<evidence type="ECO:0000256" key="2">
    <source>
        <dbReference type="ARBA" id="ARBA00022475"/>
    </source>
</evidence>
<feature type="transmembrane region" description="Helical" evidence="6">
    <location>
        <begin position="6"/>
        <end position="28"/>
    </location>
</feature>
<dbReference type="Pfam" id="PF01810">
    <property type="entry name" value="LysE"/>
    <property type="match status" value="1"/>
</dbReference>
<keyword evidence="3 6" id="KW-0812">Transmembrane</keyword>
<dbReference type="PANTHER" id="PTHR30086:SF20">
    <property type="entry name" value="ARGININE EXPORTER PROTEIN ARGO-RELATED"/>
    <property type="match status" value="1"/>
</dbReference>
<evidence type="ECO:0000256" key="6">
    <source>
        <dbReference type="SAM" id="Phobius"/>
    </source>
</evidence>
<comment type="subcellular location">
    <subcellularLocation>
        <location evidence="1">Cell membrane</location>
        <topology evidence="1">Multi-pass membrane protein</topology>
    </subcellularLocation>
</comment>
<dbReference type="AlphaFoldDB" id="A0A380HJV5"/>
<keyword evidence="2" id="KW-1003">Cell membrane</keyword>
<dbReference type="InterPro" id="IPR001123">
    <property type="entry name" value="LeuE-type"/>
</dbReference>
<sequence>MNLLPFIMYTFLITMTPGPTNIDILNTIRNKGLKGGIQYTYGAITAFVFLLIISTVVNIFLSEKMPSFLLFMKLIGSIYMLYLIYTLFRKHSENKVENDIGTFYSGFALQFLNPKVVTFTMTVIPTFVLVHQPSTLMISIYVIMTSIIALISFSFWIFFGTLLKTFIQKHEMIVNITMALFLLYAAIIVWV</sequence>
<keyword evidence="5 6" id="KW-0472">Membrane</keyword>
<gene>
    <name evidence="7" type="primary">eamB_1</name>
    <name evidence="7" type="ORF">NCTC7688_00389</name>
</gene>
<feature type="transmembrane region" description="Helical" evidence="6">
    <location>
        <begin position="67"/>
        <end position="88"/>
    </location>
</feature>
<dbReference type="GO" id="GO:0033228">
    <property type="term" value="P:cysteine export across plasma membrane"/>
    <property type="evidence" value="ECO:0007669"/>
    <property type="project" value="TreeGrafter"/>
</dbReference>
<dbReference type="GO" id="GO:0005886">
    <property type="term" value="C:plasma membrane"/>
    <property type="evidence" value="ECO:0007669"/>
    <property type="project" value="UniProtKB-SubCell"/>
</dbReference>
<dbReference type="EMBL" id="UHED01000001">
    <property type="protein sequence ID" value="SUM81895.1"/>
    <property type="molecule type" value="Genomic_DNA"/>
</dbReference>
<evidence type="ECO:0000313" key="7">
    <source>
        <dbReference type="EMBL" id="SUM81895.1"/>
    </source>
</evidence>
<dbReference type="Proteomes" id="UP000254707">
    <property type="component" value="Unassembled WGS sequence"/>
</dbReference>
<dbReference type="RefSeq" id="WP_115340449.1">
    <property type="nucleotide sequence ID" value="NZ_UHED01000001.1"/>
</dbReference>
<keyword evidence="4 6" id="KW-1133">Transmembrane helix</keyword>
<feature type="transmembrane region" description="Helical" evidence="6">
    <location>
        <begin position="136"/>
        <end position="160"/>
    </location>
</feature>
<feature type="transmembrane region" description="Helical" evidence="6">
    <location>
        <begin position="40"/>
        <end position="61"/>
    </location>
</feature>
<accession>A0A380HJV5</accession>
<reference evidence="7 8" key="1">
    <citation type="submission" date="2018-06" db="EMBL/GenBank/DDBJ databases">
        <authorList>
            <consortium name="Pathogen Informatics"/>
            <person name="Doyle S."/>
        </authorList>
    </citation>
    <scope>NUCLEOTIDE SEQUENCE [LARGE SCALE GENOMIC DNA]</scope>
    <source>
        <strain evidence="7 8">NCTC7688</strain>
    </source>
</reference>
<evidence type="ECO:0000256" key="1">
    <source>
        <dbReference type="ARBA" id="ARBA00004651"/>
    </source>
</evidence>
<evidence type="ECO:0000256" key="3">
    <source>
        <dbReference type="ARBA" id="ARBA00022692"/>
    </source>
</evidence>
<evidence type="ECO:0000256" key="5">
    <source>
        <dbReference type="ARBA" id="ARBA00023136"/>
    </source>
</evidence>
<protein>
    <submittedName>
        <fullName evidence="7">LysE type translocator family protein</fullName>
    </submittedName>
</protein>
<organism evidence="7 8">
    <name type="scientific">Staphylococcus saprophyticus</name>
    <dbReference type="NCBI Taxonomy" id="29385"/>
    <lineage>
        <taxon>Bacteria</taxon>
        <taxon>Bacillati</taxon>
        <taxon>Bacillota</taxon>
        <taxon>Bacilli</taxon>
        <taxon>Bacillales</taxon>
        <taxon>Staphylococcaceae</taxon>
        <taxon>Staphylococcus</taxon>
    </lineage>
</organism>
<dbReference type="PANTHER" id="PTHR30086">
    <property type="entry name" value="ARGININE EXPORTER PROTEIN ARGO"/>
    <property type="match status" value="1"/>
</dbReference>